<reference evidence="2 3" key="1">
    <citation type="submission" date="2017-09" db="EMBL/GenBank/DDBJ databases">
        <title>Depth-based differentiation of microbial function through sediment-hosted aquifers and enrichment of novel symbionts in the deep terrestrial subsurface.</title>
        <authorList>
            <person name="Probst A.J."/>
            <person name="Ladd B."/>
            <person name="Jarett J.K."/>
            <person name="Geller-Mcgrath D.E."/>
            <person name="Sieber C.M."/>
            <person name="Emerson J.B."/>
            <person name="Anantharaman K."/>
            <person name="Thomas B.C."/>
            <person name="Malmstrom R."/>
            <person name="Stieglmeier M."/>
            <person name="Klingl A."/>
            <person name="Woyke T."/>
            <person name="Ryan C.M."/>
            <person name="Banfield J.F."/>
        </authorList>
    </citation>
    <scope>NUCLEOTIDE SEQUENCE [LARGE SCALE GENOMIC DNA]</scope>
    <source>
        <strain evidence="2">CG11_big_fil_rev_8_21_14_0_20_46_11</strain>
    </source>
</reference>
<organism evidence="2 3">
    <name type="scientific">Candidatus Taylorbacteria bacterium CG11_big_fil_rev_8_21_14_0_20_46_11</name>
    <dbReference type="NCBI Taxonomy" id="1975025"/>
    <lineage>
        <taxon>Bacteria</taxon>
        <taxon>Candidatus Tayloriibacteriota</taxon>
    </lineage>
</organism>
<evidence type="ECO:0000313" key="3">
    <source>
        <dbReference type="Proteomes" id="UP000229342"/>
    </source>
</evidence>
<dbReference type="SUPFAM" id="SSF89919">
    <property type="entry name" value="Ribosome-binding factor A, RbfA"/>
    <property type="match status" value="1"/>
</dbReference>
<dbReference type="EMBL" id="PCVG01000028">
    <property type="protein sequence ID" value="PIQ68789.1"/>
    <property type="molecule type" value="Genomic_DNA"/>
</dbReference>
<keyword evidence="1" id="KW-0690">Ribosome biogenesis</keyword>
<comment type="caution">
    <text evidence="2">The sequence shown here is derived from an EMBL/GenBank/DDBJ whole genome shotgun (WGS) entry which is preliminary data.</text>
</comment>
<evidence type="ECO:0008006" key="4">
    <source>
        <dbReference type="Google" id="ProtNLM"/>
    </source>
</evidence>
<sequence>MILKNEKAREAIHHAAAEFLSTVSNRTSLITVMAVDLSPKRDKAVILISVLPETQEVAAIEFTNRQRGAFRDFLRSRLSMQRLPRVTFAIDQGEKNRQRLDNLLRE</sequence>
<dbReference type="InterPro" id="IPR015946">
    <property type="entry name" value="KH_dom-like_a/b"/>
</dbReference>
<accession>A0A2H0KC27</accession>
<protein>
    <recommendedName>
        <fullName evidence="4">Ribosome-binding factor A</fullName>
    </recommendedName>
</protein>
<dbReference type="InterPro" id="IPR023799">
    <property type="entry name" value="RbfA_dom_sf"/>
</dbReference>
<dbReference type="Proteomes" id="UP000229342">
    <property type="component" value="Unassembled WGS sequence"/>
</dbReference>
<proteinExistence type="predicted"/>
<dbReference type="Pfam" id="PF02033">
    <property type="entry name" value="RBFA"/>
    <property type="match status" value="1"/>
</dbReference>
<evidence type="ECO:0000256" key="1">
    <source>
        <dbReference type="ARBA" id="ARBA00022517"/>
    </source>
</evidence>
<dbReference type="Gene3D" id="3.30.300.20">
    <property type="match status" value="1"/>
</dbReference>
<dbReference type="AlphaFoldDB" id="A0A2H0KC27"/>
<dbReference type="InterPro" id="IPR000238">
    <property type="entry name" value="RbfA"/>
</dbReference>
<evidence type="ECO:0000313" key="2">
    <source>
        <dbReference type="EMBL" id="PIQ68789.1"/>
    </source>
</evidence>
<name>A0A2H0KC27_9BACT</name>
<dbReference type="GO" id="GO:0006364">
    <property type="term" value="P:rRNA processing"/>
    <property type="evidence" value="ECO:0007669"/>
    <property type="project" value="InterPro"/>
</dbReference>
<gene>
    <name evidence="2" type="ORF">COV91_02295</name>
</gene>